<proteinExistence type="predicted"/>
<dbReference type="AlphaFoldDB" id="A0AA88NT02"/>
<sequence>MKGPIEKVRALLTALCDQPGEAALPTVVTPQREQPPSITEFPPLVRNWYSPRKKQDSGQKNKKRNPAVAEANNIPDMFGISVCPETQVSTTSKPVYKSKPSINEAPLEIVVVHPENPNPHLNEVSEEENRGPQAGLQSEEEVIRGLRLVPLFVTDEVPLIVHMYNPFVADEDIRAFLSRYRRYPQGRRSLADGRSWAEALDGLEAFPSLAQPNWATMVFSDDLEKSDLSQEQQMVEEAVTWGNGRQQW</sequence>
<keyword evidence="3" id="KW-1185">Reference proteome</keyword>
<reference evidence="2" key="1">
    <citation type="submission" date="2023-08" db="EMBL/GenBank/DDBJ databases">
        <title>Pelteobagrus vachellii genome.</title>
        <authorList>
            <person name="Liu H."/>
        </authorList>
    </citation>
    <scope>NUCLEOTIDE SEQUENCE</scope>
    <source>
        <strain evidence="2">PRFRI_2022a</strain>
        <tissue evidence="2">Muscle</tissue>
    </source>
</reference>
<feature type="compositionally biased region" description="Polar residues" evidence="1">
    <location>
        <begin position="28"/>
        <end position="37"/>
    </location>
</feature>
<evidence type="ECO:0000313" key="2">
    <source>
        <dbReference type="EMBL" id="KAK2863725.1"/>
    </source>
</evidence>
<evidence type="ECO:0000256" key="1">
    <source>
        <dbReference type="SAM" id="MobiDB-lite"/>
    </source>
</evidence>
<accession>A0AA88NT02</accession>
<evidence type="ECO:0000313" key="3">
    <source>
        <dbReference type="Proteomes" id="UP001187315"/>
    </source>
</evidence>
<comment type="caution">
    <text evidence="2">The sequence shown here is derived from an EMBL/GenBank/DDBJ whole genome shotgun (WGS) entry which is preliminary data.</text>
</comment>
<name>A0AA88NT02_TACVA</name>
<organism evidence="2 3">
    <name type="scientific">Tachysurus vachellii</name>
    <name type="common">Darkbarbel catfish</name>
    <name type="synonym">Pelteobagrus vachellii</name>
    <dbReference type="NCBI Taxonomy" id="175792"/>
    <lineage>
        <taxon>Eukaryota</taxon>
        <taxon>Metazoa</taxon>
        <taxon>Chordata</taxon>
        <taxon>Craniata</taxon>
        <taxon>Vertebrata</taxon>
        <taxon>Euteleostomi</taxon>
        <taxon>Actinopterygii</taxon>
        <taxon>Neopterygii</taxon>
        <taxon>Teleostei</taxon>
        <taxon>Ostariophysi</taxon>
        <taxon>Siluriformes</taxon>
        <taxon>Bagridae</taxon>
        <taxon>Tachysurus</taxon>
    </lineage>
</organism>
<dbReference type="Proteomes" id="UP001187315">
    <property type="component" value="Unassembled WGS sequence"/>
</dbReference>
<gene>
    <name evidence="2" type="ORF">Q7C36_002879</name>
</gene>
<feature type="region of interest" description="Disordered" evidence="1">
    <location>
        <begin position="25"/>
        <end position="69"/>
    </location>
</feature>
<dbReference type="EMBL" id="JAVHJS010000003">
    <property type="protein sequence ID" value="KAK2863725.1"/>
    <property type="molecule type" value="Genomic_DNA"/>
</dbReference>
<protein>
    <submittedName>
        <fullName evidence="2">Uncharacterized protein</fullName>
    </submittedName>
</protein>